<dbReference type="GO" id="GO:0007097">
    <property type="term" value="P:nuclear migration"/>
    <property type="evidence" value="ECO:0007669"/>
    <property type="project" value="TreeGrafter"/>
</dbReference>
<dbReference type="GO" id="GO:0051664">
    <property type="term" value="P:nuclear pore localization"/>
    <property type="evidence" value="ECO:0007669"/>
    <property type="project" value="TreeGrafter"/>
</dbReference>
<dbReference type="Pfam" id="PF00038">
    <property type="entry name" value="Filament"/>
    <property type="match status" value="1"/>
</dbReference>
<proteinExistence type="predicted"/>
<dbReference type="GO" id="GO:0005882">
    <property type="term" value="C:intermediate filament"/>
    <property type="evidence" value="ECO:0007669"/>
    <property type="project" value="UniProtKB-KW"/>
</dbReference>
<dbReference type="SUPFAM" id="SSF64593">
    <property type="entry name" value="Intermediate filament protein, coiled coil region"/>
    <property type="match status" value="1"/>
</dbReference>
<reference evidence="6" key="1">
    <citation type="submission" date="2019-11" db="UniProtKB">
        <authorList>
            <consortium name="WormBaseParasite"/>
        </authorList>
    </citation>
    <scope>IDENTIFICATION</scope>
</reference>
<dbReference type="InterPro" id="IPR039008">
    <property type="entry name" value="IF_rod_dom"/>
</dbReference>
<evidence type="ECO:0000256" key="2">
    <source>
        <dbReference type="ARBA" id="ARBA00023054"/>
    </source>
</evidence>
<evidence type="ECO:0000259" key="5">
    <source>
        <dbReference type="PROSITE" id="PS51842"/>
    </source>
</evidence>
<dbReference type="GO" id="GO:0005652">
    <property type="term" value="C:nuclear lamina"/>
    <property type="evidence" value="ECO:0007669"/>
    <property type="project" value="TreeGrafter"/>
</dbReference>
<organism evidence="6">
    <name type="scientific">Mesocestoides corti</name>
    <name type="common">Flatworm</name>
    <dbReference type="NCBI Taxonomy" id="53468"/>
    <lineage>
        <taxon>Eukaryota</taxon>
        <taxon>Metazoa</taxon>
        <taxon>Spiralia</taxon>
        <taxon>Lophotrochozoa</taxon>
        <taxon>Platyhelminthes</taxon>
        <taxon>Cestoda</taxon>
        <taxon>Eucestoda</taxon>
        <taxon>Cyclophyllidea</taxon>
        <taxon>Mesocestoididae</taxon>
        <taxon>Mesocestoides</taxon>
    </lineage>
</organism>
<feature type="domain" description="IF rod" evidence="5">
    <location>
        <begin position="49"/>
        <end position="291"/>
    </location>
</feature>
<dbReference type="GO" id="GO:0005200">
    <property type="term" value="F:structural constituent of cytoskeleton"/>
    <property type="evidence" value="ECO:0007669"/>
    <property type="project" value="TreeGrafter"/>
</dbReference>
<evidence type="ECO:0000256" key="3">
    <source>
        <dbReference type="SAM" id="Coils"/>
    </source>
</evidence>
<dbReference type="Gene3D" id="1.20.5.1160">
    <property type="entry name" value="Vasodilator-stimulated phosphoprotein"/>
    <property type="match status" value="2"/>
</dbReference>
<name>A0A5K3FNE3_MESCO</name>
<sequence>MSTRCKRSRQHEPELTTTSKRTIAASTVSHSDRRRQRSVSPFSITRNEEKEELAHLNDRLASYIDYVRKLELDKEHLQKKIKAYSEERLSKNDEVRNTYEAEIASLRRLVDEIAKQKAAADLETEKCKEEAKAAQSKLAKREVDARNFQRRIEALERELSSYKKDHDLYEALKPDYDSLEKRCGLLRRDLDAETVLRTDLENKVAGLREELDFKNRLLEEERQKVAQSTLFVETEIEERKTAEYESKLYDQLQAYRDQTADDLISYKNEMERTFELFKTILNLFIIIASTG</sequence>
<keyword evidence="2 3" id="KW-0175">Coiled coil</keyword>
<dbReference type="PANTHER" id="PTHR45721:SF11">
    <property type="entry name" value="LAMIN DM0-RELATED"/>
    <property type="match status" value="1"/>
</dbReference>
<keyword evidence="1" id="KW-0403">Intermediate filament</keyword>
<dbReference type="GO" id="GO:0031507">
    <property type="term" value="P:heterochromatin formation"/>
    <property type="evidence" value="ECO:0007669"/>
    <property type="project" value="TreeGrafter"/>
</dbReference>
<accession>A0A5K3FNE3</accession>
<protein>
    <submittedName>
        <fullName evidence="6">IF rod domain-containing protein</fullName>
    </submittedName>
</protein>
<dbReference type="GO" id="GO:0090435">
    <property type="term" value="P:protein localization to nuclear envelope"/>
    <property type="evidence" value="ECO:0007669"/>
    <property type="project" value="TreeGrafter"/>
</dbReference>
<feature type="compositionally biased region" description="Polar residues" evidence="4">
    <location>
        <begin position="15"/>
        <end position="29"/>
    </location>
</feature>
<dbReference type="PANTHER" id="PTHR45721">
    <property type="entry name" value="LAMIN DM0-RELATED"/>
    <property type="match status" value="1"/>
</dbReference>
<dbReference type="AlphaFoldDB" id="A0A5K3FNE3"/>
<feature type="region of interest" description="Disordered" evidence="4">
    <location>
        <begin position="1"/>
        <end position="42"/>
    </location>
</feature>
<dbReference type="WBParaSite" id="MCU_009205-RA">
    <property type="protein sequence ID" value="MCU_009205-RA"/>
    <property type="gene ID" value="MCU_009205"/>
</dbReference>
<evidence type="ECO:0000313" key="6">
    <source>
        <dbReference type="WBParaSite" id="MCU_009205-RA"/>
    </source>
</evidence>
<evidence type="ECO:0000256" key="4">
    <source>
        <dbReference type="SAM" id="MobiDB-lite"/>
    </source>
</evidence>
<evidence type="ECO:0000256" key="1">
    <source>
        <dbReference type="ARBA" id="ARBA00022754"/>
    </source>
</evidence>
<dbReference type="PROSITE" id="PS51842">
    <property type="entry name" value="IF_ROD_2"/>
    <property type="match status" value="1"/>
</dbReference>
<dbReference type="GO" id="GO:0006998">
    <property type="term" value="P:nuclear envelope organization"/>
    <property type="evidence" value="ECO:0007669"/>
    <property type="project" value="TreeGrafter"/>
</dbReference>
<feature type="coiled-coil region" evidence="3">
    <location>
        <begin position="67"/>
        <end position="224"/>
    </location>
</feature>